<dbReference type="RefSeq" id="WP_209637730.1">
    <property type="nucleotide sequence ID" value="NZ_JAGINW010000001.1"/>
</dbReference>
<evidence type="ECO:0000256" key="2">
    <source>
        <dbReference type="SAM" id="Phobius"/>
    </source>
</evidence>
<keyword evidence="4" id="KW-1185">Reference proteome</keyword>
<dbReference type="Proteomes" id="UP001519332">
    <property type="component" value="Unassembled WGS sequence"/>
</dbReference>
<keyword evidence="2" id="KW-1133">Transmembrane helix</keyword>
<gene>
    <name evidence="3" type="ORF">JOF56_002720</name>
</gene>
<keyword evidence="2" id="KW-0472">Membrane</keyword>
<feature type="compositionally biased region" description="Polar residues" evidence="1">
    <location>
        <begin position="142"/>
        <end position="152"/>
    </location>
</feature>
<proteinExistence type="predicted"/>
<feature type="compositionally biased region" description="Basic and acidic residues" evidence="1">
    <location>
        <begin position="125"/>
        <end position="141"/>
    </location>
</feature>
<comment type="caution">
    <text evidence="3">The sequence shown here is derived from an EMBL/GenBank/DDBJ whole genome shotgun (WGS) entry which is preliminary data.</text>
</comment>
<sequence length="173" mass="17459">MTTPAPQNPEQVISTPVDSNLDQELTQAKRGFSKVTIGLGVVVLALVAFFGGVWTHSAIAGSSTGAATPQRGNGGQGGFRVGPGGQGGQGGGQGGGFRGGTAGTVDRVEGSTIYVKMPDGTEVKVSTSDKTKVETTTEGKLTDITPGSSVLVQGQRGEDNSVTAQTITKRPAQ</sequence>
<feature type="compositionally biased region" description="Low complexity" evidence="1">
    <location>
        <begin position="62"/>
        <end position="71"/>
    </location>
</feature>
<protein>
    <recommendedName>
        <fullName evidence="5">DUF5666 domain-containing protein</fullName>
    </recommendedName>
</protein>
<feature type="region of interest" description="Disordered" evidence="1">
    <location>
        <begin position="125"/>
        <end position="173"/>
    </location>
</feature>
<organism evidence="3 4">
    <name type="scientific">Kibdelosporangium banguiense</name>
    <dbReference type="NCBI Taxonomy" id="1365924"/>
    <lineage>
        <taxon>Bacteria</taxon>
        <taxon>Bacillati</taxon>
        <taxon>Actinomycetota</taxon>
        <taxon>Actinomycetes</taxon>
        <taxon>Pseudonocardiales</taxon>
        <taxon>Pseudonocardiaceae</taxon>
        <taxon>Kibdelosporangium</taxon>
    </lineage>
</organism>
<evidence type="ECO:0000313" key="3">
    <source>
        <dbReference type="EMBL" id="MBP2322335.1"/>
    </source>
</evidence>
<feature type="compositionally biased region" description="Polar residues" evidence="1">
    <location>
        <begin position="160"/>
        <end position="173"/>
    </location>
</feature>
<evidence type="ECO:0000313" key="4">
    <source>
        <dbReference type="Proteomes" id="UP001519332"/>
    </source>
</evidence>
<feature type="transmembrane region" description="Helical" evidence="2">
    <location>
        <begin position="35"/>
        <end position="54"/>
    </location>
</feature>
<keyword evidence="2" id="KW-0812">Transmembrane</keyword>
<feature type="region of interest" description="Disordered" evidence="1">
    <location>
        <begin position="62"/>
        <end position="103"/>
    </location>
</feature>
<evidence type="ECO:0008006" key="5">
    <source>
        <dbReference type="Google" id="ProtNLM"/>
    </source>
</evidence>
<reference evidence="3 4" key="1">
    <citation type="submission" date="2021-03" db="EMBL/GenBank/DDBJ databases">
        <title>Sequencing the genomes of 1000 actinobacteria strains.</title>
        <authorList>
            <person name="Klenk H.-P."/>
        </authorList>
    </citation>
    <scope>NUCLEOTIDE SEQUENCE [LARGE SCALE GENOMIC DNA]</scope>
    <source>
        <strain evidence="3 4">DSM 46670</strain>
    </source>
</reference>
<feature type="compositionally biased region" description="Gly residues" evidence="1">
    <location>
        <begin position="72"/>
        <end position="102"/>
    </location>
</feature>
<accession>A0ABS4TD36</accession>
<evidence type="ECO:0000256" key="1">
    <source>
        <dbReference type="SAM" id="MobiDB-lite"/>
    </source>
</evidence>
<name>A0ABS4TD36_9PSEU</name>
<dbReference type="EMBL" id="JAGINW010000001">
    <property type="protein sequence ID" value="MBP2322335.1"/>
    <property type="molecule type" value="Genomic_DNA"/>
</dbReference>